<dbReference type="InterPro" id="IPR041628">
    <property type="entry name" value="ChlI/MoxR_AAA_lid"/>
</dbReference>
<evidence type="ECO:0000259" key="1">
    <source>
        <dbReference type="SMART" id="SM00382"/>
    </source>
</evidence>
<dbReference type="SUPFAM" id="SSF52540">
    <property type="entry name" value="P-loop containing nucleoside triphosphate hydrolases"/>
    <property type="match status" value="1"/>
</dbReference>
<dbReference type="Gene3D" id="1.10.8.80">
    <property type="entry name" value="Magnesium chelatase subunit I, C-Terminal domain"/>
    <property type="match status" value="1"/>
</dbReference>
<dbReference type="InterPro" id="IPR052989">
    <property type="entry name" value="Mg-chelatase_DI-like"/>
</dbReference>
<dbReference type="Pfam" id="PF17863">
    <property type="entry name" value="AAA_lid_2"/>
    <property type="match status" value="1"/>
</dbReference>
<reference evidence="2 3" key="1">
    <citation type="submission" date="2011-06" db="EMBL/GenBank/DDBJ databases">
        <title>The complete genome of Spirochaeta thermophila DSM 6578.</title>
        <authorList>
            <consortium name="US DOE Joint Genome Institute (JGI-PGF)"/>
            <person name="Lucas S."/>
            <person name="Lapidus A."/>
            <person name="Bruce D."/>
            <person name="Goodwin L."/>
            <person name="Pitluck S."/>
            <person name="Peters L."/>
            <person name="Kyrpides N."/>
            <person name="Mavromatis K."/>
            <person name="Ivanova N."/>
            <person name="Mikailova N."/>
            <person name="Pagani I."/>
            <person name="Chertkov O."/>
            <person name="Detter J.C."/>
            <person name="Tapia R."/>
            <person name="Han C."/>
            <person name="Land M."/>
            <person name="Hauser L."/>
            <person name="Markowitz V."/>
            <person name="Cheng J.-F."/>
            <person name="Hugenholtz P."/>
            <person name="Woyke T."/>
            <person name="Wu D."/>
            <person name="Spring S."/>
            <person name="Merkhoffer B."/>
            <person name="Schneider S."/>
            <person name="Klenk H.-P."/>
            <person name="Eisen J.A."/>
        </authorList>
    </citation>
    <scope>NUCLEOTIDE SEQUENCE [LARGE SCALE GENOMIC DNA]</scope>
    <source>
        <strain evidence="3">ATCC 700085 / DSM 6578 / Z-1203</strain>
    </source>
</reference>
<protein>
    <submittedName>
        <fullName evidence="2">ATPase associated with various cellular activities AAA_5</fullName>
    </submittedName>
</protein>
<dbReference type="Pfam" id="PF07728">
    <property type="entry name" value="AAA_5"/>
    <property type="match status" value="1"/>
</dbReference>
<dbReference type="STRING" id="869211.Spith_1491"/>
<gene>
    <name evidence="2" type="ordered locus">Spith_1491</name>
</gene>
<accession>G0GAD5</accession>
<evidence type="ECO:0000313" key="3">
    <source>
        <dbReference type="Proteomes" id="UP000007254"/>
    </source>
</evidence>
<dbReference type="EMBL" id="CP002903">
    <property type="protein sequence ID" value="AEJ61754.1"/>
    <property type="molecule type" value="Genomic_DNA"/>
</dbReference>
<proteinExistence type="predicted"/>
<feature type="domain" description="AAA+ ATPase" evidence="1">
    <location>
        <begin position="29"/>
        <end position="191"/>
    </location>
</feature>
<name>G0GAD5_WINT7</name>
<dbReference type="RefSeq" id="WP_014625086.1">
    <property type="nucleotide sequence ID" value="NC_017583.1"/>
</dbReference>
<dbReference type="GO" id="GO:0005524">
    <property type="term" value="F:ATP binding"/>
    <property type="evidence" value="ECO:0007669"/>
    <property type="project" value="InterPro"/>
</dbReference>
<dbReference type="CDD" id="cd00009">
    <property type="entry name" value="AAA"/>
    <property type="match status" value="1"/>
</dbReference>
<dbReference type="SMART" id="SM00382">
    <property type="entry name" value="AAA"/>
    <property type="match status" value="1"/>
</dbReference>
<dbReference type="AlphaFoldDB" id="G0GAD5"/>
<dbReference type="Gene3D" id="3.40.50.300">
    <property type="entry name" value="P-loop containing nucleotide triphosphate hydrolases"/>
    <property type="match status" value="1"/>
</dbReference>
<dbReference type="InterPro" id="IPR003593">
    <property type="entry name" value="AAA+_ATPase"/>
</dbReference>
<dbReference type="HOGENOM" id="CLU_016684_0_1_12"/>
<dbReference type="Proteomes" id="UP000007254">
    <property type="component" value="Chromosome"/>
</dbReference>
<organism evidence="2 3">
    <name type="scientific">Winmispira thermophila (strain ATCC 700085 / DSM 6578 / Z-1203)</name>
    <name type="common">Spirochaeta thermophila</name>
    <dbReference type="NCBI Taxonomy" id="869211"/>
    <lineage>
        <taxon>Bacteria</taxon>
        <taxon>Pseudomonadati</taxon>
        <taxon>Spirochaetota</taxon>
        <taxon>Spirochaetia</taxon>
        <taxon>Winmispirales</taxon>
        <taxon>Winmispiraceae</taxon>
        <taxon>Winmispira</taxon>
    </lineage>
</organism>
<dbReference type="PANTHER" id="PTHR35023:SF1">
    <property type="entry name" value="MG-PROTOPORPHYRIN IX CHELATASE"/>
    <property type="match status" value="1"/>
</dbReference>
<dbReference type="PANTHER" id="PTHR35023">
    <property type="entry name" value="CHELATASE-RELATED"/>
    <property type="match status" value="1"/>
</dbReference>
<dbReference type="KEGG" id="stq:Spith_1491"/>
<dbReference type="InterPro" id="IPR027417">
    <property type="entry name" value="P-loop_NTPase"/>
</dbReference>
<keyword evidence="3" id="KW-1185">Reference proteome</keyword>
<evidence type="ECO:0000313" key="2">
    <source>
        <dbReference type="EMBL" id="AEJ61754.1"/>
    </source>
</evidence>
<sequence length="346" mass="38034">MIDRVFPFSAIVGQEEAKQALLLGVIDPGIGGVLLSGEKGTGKTTLVRALASLVPGMPLVELPLNTTEDRLVGSLNVEKALSEGVREFEPGLLAAAHRGILYVDEVNLLEHHLVDLLLDVAATGVNRVEREGISYEHPARFLLVGSMNPEEGDLRPQFLDRFGLAVPVRHLEDPDLRAEVVRRRLAFETDPAGFCRAWQEEEEVLASQVKAARERLGRVRVAEETYREAVRIAAELGARGHRAELVMVRAARALASFLEQEEVDASLVRAVARYALFHRVKVGSGESEERVLRRIDAAVDGRVDEGREEGEVVVEPEDAMVPGAAAAGSLMFEFVKKKLTRWSTNR</sequence>
<dbReference type="GO" id="GO:0016887">
    <property type="term" value="F:ATP hydrolysis activity"/>
    <property type="evidence" value="ECO:0007669"/>
    <property type="project" value="InterPro"/>
</dbReference>
<dbReference type="InterPro" id="IPR011704">
    <property type="entry name" value="ATPase_dyneun-rel_AAA"/>
</dbReference>